<protein>
    <submittedName>
        <fullName evidence="1">Uncharacterized protein</fullName>
    </submittedName>
</protein>
<evidence type="ECO:0000313" key="2">
    <source>
        <dbReference type="Proteomes" id="UP001495910"/>
    </source>
</evidence>
<organism evidence="1 2">
    <name type="scientific">Collimonas rhizosphaerae</name>
    <dbReference type="NCBI Taxonomy" id="3126357"/>
    <lineage>
        <taxon>Bacteria</taxon>
        <taxon>Pseudomonadati</taxon>
        <taxon>Pseudomonadota</taxon>
        <taxon>Betaproteobacteria</taxon>
        <taxon>Burkholderiales</taxon>
        <taxon>Oxalobacteraceae</taxon>
        <taxon>Collimonas</taxon>
    </lineage>
</organism>
<accession>A0ABU9PVV0</accession>
<sequence length="56" mass="5355">MESLYMAPGVAAAVADGVMAGVAASPPAVAAAIRHLPSTTLASGLPGIYSAGLFLA</sequence>
<gene>
    <name evidence="1" type="ORF">V8G57_11865</name>
</gene>
<dbReference type="EMBL" id="JBANDC010000007">
    <property type="protein sequence ID" value="MEM4988083.1"/>
    <property type="molecule type" value="Genomic_DNA"/>
</dbReference>
<dbReference type="Proteomes" id="UP001495910">
    <property type="component" value="Unassembled WGS sequence"/>
</dbReference>
<evidence type="ECO:0000313" key="1">
    <source>
        <dbReference type="EMBL" id="MEM4988083.1"/>
    </source>
</evidence>
<keyword evidence="2" id="KW-1185">Reference proteome</keyword>
<name>A0ABU9PVV0_9BURK</name>
<proteinExistence type="predicted"/>
<dbReference type="RefSeq" id="WP_342829570.1">
    <property type="nucleotide sequence ID" value="NZ_JBANDC010000007.1"/>
</dbReference>
<comment type="caution">
    <text evidence="1">The sequence shown here is derived from an EMBL/GenBank/DDBJ whole genome shotgun (WGS) entry which is preliminary data.</text>
</comment>
<reference evidence="1 2" key="1">
    <citation type="submission" date="2024-02" db="EMBL/GenBank/DDBJ databases">
        <title>Draft genome sequence of Collimonas sp. strain H4R21, an effective mineral-weathering bacterial strain isolated from the beech rhizosphere.</title>
        <authorList>
            <person name="Morin E."/>
            <person name="Uroz S."/>
            <person name="Leveau J.H.J."/>
            <person name="Kumar R."/>
            <person name="Rey M.W."/>
            <person name="Pham J."/>
        </authorList>
    </citation>
    <scope>NUCLEOTIDE SEQUENCE [LARGE SCALE GENOMIC DNA]</scope>
    <source>
        <strain evidence="1 2">H4R21</strain>
    </source>
</reference>